<organism evidence="1 2">
    <name type="scientific">Lentinula aff. lateritia</name>
    <dbReference type="NCBI Taxonomy" id="2804960"/>
    <lineage>
        <taxon>Eukaryota</taxon>
        <taxon>Fungi</taxon>
        <taxon>Dikarya</taxon>
        <taxon>Basidiomycota</taxon>
        <taxon>Agaricomycotina</taxon>
        <taxon>Agaricomycetes</taxon>
        <taxon>Agaricomycetidae</taxon>
        <taxon>Agaricales</taxon>
        <taxon>Marasmiineae</taxon>
        <taxon>Omphalotaceae</taxon>
        <taxon>Lentinula</taxon>
    </lineage>
</organism>
<gene>
    <name evidence="1" type="ORF">F5876DRAFT_48345</name>
</gene>
<accession>A0ACC1TS26</accession>
<name>A0ACC1TS26_9AGAR</name>
<dbReference type="Proteomes" id="UP001163835">
    <property type="component" value="Unassembled WGS sequence"/>
</dbReference>
<evidence type="ECO:0000313" key="1">
    <source>
        <dbReference type="EMBL" id="KAJ3807300.1"/>
    </source>
</evidence>
<comment type="caution">
    <text evidence="1">The sequence shown here is derived from an EMBL/GenBank/DDBJ whole genome shotgun (WGS) entry which is preliminary data.</text>
</comment>
<evidence type="ECO:0000313" key="2">
    <source>
        <dbReference type="Proteomes" id="UP001163835"/>
    </source>
</evidence>
<dbReference type="EMBL" id="MU795321">
    <property type="protein sequence ID" value="KAJ3807300.1"/>
    <property type="molecule type" value="Genomic_DNA"/>
</dbReference>
<protein>
    <submittedName>
        <fullName evidence="1">Uncharacterized protein</fullName>
    </submittedName>
</protein>
<keyword evidence="2" id="KW-1185">Reference proteome</keyword>
<reference evidence="1" key="1">
    <citation type="submission" date="2022-09" db="EMBL/GenBank/DDBJ databases">
        <title>A Global Phylogenomic Analysis of the Shiitake Genus Lentinula.</title>
        <authorList>
            <consortium name="DOE Joint Genome Institute"/>
            <person name="Sierra-Patev S."/>
            <person name="Min B."/>
            <person name="Naranjo-Ortiz M."/>
            <person name="Looney B."/>
            <person name="Konkel Z."/>
            <person name="Slot J.C."/>
            <person name="Sakamoto Y."/>
            <person name="Steenwyk J.L."/>
            <person name="Rokas A."/>
            <person name="Carro J."/>
            <person name="Camarero S."/>
            <person name="Ferreira P."/>
            <person name="Molpeceres G."/>
            <person name="Ruiz-Duenas F.J."/>
            <person name="Serrano A."/>
            <person name="Henrissat B."/>
            <person name="Drula E."/>
            <person name="Hughes K.W."/>
            <person name="Mata J.L."/>
            <person name="Ishikawa N.K."/>
            <person name="Vargas-Isla R."/>
            <person name="Ushijima S."/>
            <person name="Smith C.A."/>
            <person name="Ahrendt S."/>
            <person name="Andreopoulos W."/>
            <person name="He G."/>
            <person name="Labutti K."/>
            <person name="Lipzen A."/>
            <person name="Ng V."/>
            <person name="Riley R."/>
            <person name="Sandor L."/>
            <person name="Barry K."/>
            <person name="Martinez A.T."/>
            <person name="Xiao Y."/>
            <person name="Gibbons J.G."/>
            <person name="Terashima K."/>
            <person name="Grigoriev I.V."/>
            <person name="Hibbett D.S."/>
        </authorList>
    </citation>
    <scope>NUCLEOTIDE SEQUENCE</scope>
    <source>
        <strain evidence="1">TMI1499</strain>
    </source>
</reference>
<proteinExistence type="predicted"/>
<feature type="non-terminal residue" evidence="1">
    <location>
        <position position="1"/>
    </location>
</feature>
<sequence length="145" mass="16293">LKIHTDGSCLNVGQPNACSGSSIFFGNHSHPLNTAVCVTGAQTNNHSELLAVLIAIQKTHCKCHLEIHSNSQYTICSIVYHTPKEVQSNWLYHPLDCPSYSTMSMVTQIIPTMMLQIPWLSWGQHWHYSYLSPPWISCLPLLHPL</sequence>